<evidence type="ECO:0000313" key="2">
    <source>
        <dbReference type="EMBL" id="VEV85368.1"/>
    </source>
</evidence>
<name>A0A484HM85_9ZZZZ</name>
<organism evidence="1">
    <name type="scientific">SPHINX/BMMF group 1 DNA sequence</name>
    <dbReference type="NCBI Taxonomy" id="2502151"/>
    <lineage>
        <taxon>unclassified sequences</taxon>
    </lineage>
</organism>
<accession>A0A484HM85</accession>
<sequence>MKNRIHQMNGVIEANLINISSKIELLRNIADKTKEETLKDFLFQTANDLEKSVSSIKRELSK</sequence>
<dbReference type="AlphaFoldDB" id="A0A484HM85"/>
<protein>
    <submittedName>
        <fullName evidence="1">Uncharacterized protein</fullName>
    </submittedName>
</protein>
<reference evidence="1" key="1">
    <citation type="submission" date="2019-01" db="EMBL/GenBank/DDBJ databases">
        <authorList>
            <person name="De Villiers E.-M."/>
        </authorList>
    </citation>
    <scope>NUCLEOTIDE SEQUENCE</scope>
    <source>
        <strain evidence="1">C1MI.9M.1</strain>
        <strain evidence="2">C1MI.9M.2</strain>
    </source>
</reference>
<dbReference type="EMBL" id="LR215496">
    <property type="protein sequence ID" value="VEV85365.1"/>
    <property type="molecule type" value="Unassigned_DNA"/>
</dbReference>
<dbReference type="EMBL" id="LR215497">
    <property type="protein sequence ID" value="VEV85368.1"/>
    <property type="molecule type" value="Unassigned_DNA"/>
</dbReference>
<evidence type="ECO:0000313" key="1">
    <source>
        <dbReference type="EMBL" id="VEV85365.1"/>
    </source>
</evidence>
<feature type="non-terminal residue" evidence="1">
    <location>
        <position position="62"/>
    </location>
</feature>
<proteinExistence type="predicted"/>